<comment type="subcellular location">
    <subcellularLocation>
        <location evidence="1">Nucleus</location>
    </subcellularLocation>
</comment>
<evidence type="ECO:0000259" key="6">
    <source>
        <dbReference type="Pfam" id="PF04082"/>
    </source>
</evidence>
<proteinExistence type="predicted"/>
<comment type="caution">
    <text evidence="7">The sequence shown here is derived from an EMBL/GenBank/DDBJ whole genome shotgun (WGS) entry which is preliminary data.</text>
</comment>
<evidence type="ECO:0000313" key="7">
    <source>
        <dbReference type="EMBL" id="TEB31457.1"/>
    </source>
</evidence>
<keyword evidence="3" id="KW-0805">Transcription regulation</keyword>
<evidence type="ECO:0000256" key="5">
    <source>
        <dbReference type="ARBA" id="ARBA00023242"/>
    </source>
</evidence>
<protein>
    <recommendedName>
        <fullName evidence="6">Xylanolytic transcriptional activator regulatory domain-containing protein</fullName>
    </recommendedName>
</protein>
<reference evidence="7 8" key="1">
    <citation type="journal article" date="2019" name="Nat. Ecol. Evol.">
        <title>Megaphylogeny resolves global patterns of mushroom evolution.</title>
        <authorList>
            <person name="Varga T."/>
            <person name="Krizsan K."/>
            <person name="Foldi C."/>
            <person name="Dima B."/>
            <person name="Sanchez-Garcia M."/>
            <person name="Sanchez-Ramirez S."/>
            <person name="Szollosi G.J."/>
            <person name="Szarkandi J.G."/>
            <person name="Papp V."/>
            <person name="Albert L."/>
            <person name="Andreopoulos W."/>
            <person name="Angelini C."/>
            <person name="Antonin V."/>
            <person name="Barry K.W."/>
            <person name="Bougher N.L."/>
            <person name="Buchanan P."/>
            <person name="Buyck B."/>
            <person name="Bense V."/>
            <person name="Catcheside P."/>
            <person name="Chovatia M."/>
            <person name="Cooper J."/>
            <person name="Damon W."/>
            <person name="Desjardin D."/>
            <person name="Finy P."/>
            <person name="Geml J."/>
            <person name="Haridas S."/>
            <person name="Hughes K."/>
            <person name="Justo A."/>
            <person name="Karasinski D."/>
            <person name="Kautmanova I."/>
            <person name="Kiss B."/>
            <person name="Kocsube S."/>
            <person name="Kotiranta H."/>
            <person name="LaButti K.M."/>
            <person name="Lechner B.E."/>
            <person name="Liimatainen K."/>
            <person name="Lipzen A."/>
            <person name="Lukacs Z."/>
            <person name="Mihaltcheva S."/>
            <person name="Morgado L.N."/>
            <person name="Niskanen T."/>
            <person name="Noordeloos M.E."/>
            <person name="Ohm R.A."/>
            <person name="Ortiz-Santana B."/>
            <person name="Ovrebo C."/>
            <person name="Racz N."/>
            <person name="Riley R."/>
            <person name="Savchenko A."/>
            <person name="Shiryaev A."/>
            <person name="Soop K."/>
            <person name="Spirin V."/>
            <person name="Szebenyi C."/>
            <person name="Tomsovsky M."/>
            <person name="Tulloss R.E."/>
            <person name="Uehling J."/>
            <person name="Grigoriev I.V."/>
            <person name="Vagvolgyi C."/>
            <person name="Papp T."/>
            <person name="Martin F.M."/>
            <person name="Miettinen O."/>
            <person name="Hibbett D.S."/>
            <person name="Nagy L.G."/>
        </authorList>
    </citation>
    <scope>NUCLEOTIDE SEQUENCE [LARGE SCALE GENOMIC DNA]</scope>
    <source>
        <strain evidence="7 8">FP101781</strain>
    </source>
</reference>
<feature type="domain" description="Xylanolytic transcriptional activator regulatory" evidence="6">
    <location>
        <begin position="45"/>
        <end position="200"/>
    </location>
</feature>
<dbReference type="CDD" id="cd12148">
    <property type="entry name" value="fungal_TF_MHR"/>
    <property type="match status" value="1"/>
</dbReference>
<organism evidence="7 8">
    <name type="scientific">Coprinellus micaceus</name>
    <name type="common">Glistening ink-cap mushroom</name>
    <name type="synonym">Coprinus micaceus</name>
    <dbReference type="NCBI Taxonomy" id="71717"/>
    <lineage>
        <taxon>Eukaryota</taxon>
        <taxon>Fungi</taxon>
        <taxon>Dikarya</taxon>
        <taxon>Basidiomycota</taxon>
        <taxon>Agaricomycotina</taxon>
        <taxon>Agaricomycetes</taxon>
        <taxon>Agaricomycetidae</taxon>
        <taxon>Agaricales</taxon>
        <taxon>Agaricineae</taxon>
        <taxon>Psathyrellaceae</taxon>
        <taxon>Coprinellus</taxon>
    </lineage>
</organism>
<dbReference type="STRING" id="71717.A0A4Y7TBB0"/>
<evidence type="ECO:0000256" key="2">
    <source>
        <dbReference type="ARBA" id="ARBA00022723"/>
    </source>
</evidence>
<dbReference type="InterPro" id="IPR007219">
    <property type="entry name" value="XnlR_reg_dom"/>
</dbReference>
<dbReference type="PANTHER" id="PTHR47338:SF29">
    <property type="entry name" value="ZN(2)-C6 FUNGAL-TYPE DOMAIN-CONTAINING PROTEIN"/>
    <property type="match status" value="1"/>
</dbReference>
<evidence type="ECO:0000256" key="4">
    <source>
        <dbReference type="ARBA" id="ARBA00023163"/>
    </source>
</evidence>
<dbReference type="EMBL" id="QPFP01000019">
    <property type="protein sequence ID" value="TEB31457.1"/>
    <property type="molecule type" value="Genomic_DNA"/>
</dbReference>
<gene>
    <name evidence="7" type="ORF">FA13DRAFT_369501</name>
</gene>
<dbReference type="Pfam" id="PF04082">
    <property type="entry name" value="Fungal_trans"/>
    <property type="match status" value="1"/>
</dbReference>
<dbReference type="GO" id="GO:0008270">
    <property type="term" value="F:zinc ion binding"/>
    <property type="evidence" value="ECO:0007669"/>
    <property type="project" value="InterPro"/>
</dbReference>
<keyword evidence="8" id="KW-1185">Reference proteome</keyword>
<dbReference type="OrthoDB" id="2123952at2759"/>
<dbReference type="AlphaFoldDB" id="A0A4Y7TBB0"/>
<dbReference type="GO" id="GO:0006351">
    <property type="term" value="P:DNA-templated transcription"/>
    <property type="evidence" value="ECO:0007669"/>
    <property type="project" value="InterPro"/>
</dbReference>
<dbReference type="PANTHER" id="PTHR47338">
    <property type="entry name" value="ZN(II)2CYS6 TRANSCRIPTION FACTOR (EUROFUNG)-RELATED"/>
    <property type="match status" value="1"/>
</dbReference>
<keyword evidence="4" id="KW-0804">Transcription</keyword>
<dbReference type="InterPro" id="IPR050815">
    <property type="entry name" value="TF_fung"/>
</dbReference>
<keyword evidence="5" id="KW-0539">Nucleus</keyword>
<name>A0A4Y7TBB0_COPMI</name>
<dbReference type="GO" id="GO:0005634">
    <property type="term" value="C:nucleus"/>
    <property type="evidence" value="ECO:0007669"/>
    <property type="project" value="UniProtKB-SubCell"/>
</dbReference>
<evidence type="ECO:0000313" key="8">
    <source>
        <dbReference type="Proteomes" id="UP000298030"/>
    </source>
</evidence>
<dbReference type="GO" id="GO:0000981">
    <property type="term" value="F:DNA-binding transcription factor activity, RNA polymerase II-specific"/>
    <property type="evidence" value="ECO:0007669"/>
    <property type="project" value="InterPro"/>
</dbReference>
<dbReference type="Proteomes" id="UP000298030">
    <property type="component" value="Unassembled WGS sequence"/>
</dbReference>
<accession>A0A4Y7TBB0</accession>
<evidence type="ECO:0000256" key="1">
    <source>
        <dbReference type="ARBA" id="ARBA00004123"/>
    </source>
</evidence>
<keyword evidence="2" id="KW-0479">Metal-binding</keyword>
<dbReference type="GO" id="GO:0003677">
    <property type="term" value="F:DNA binding"/>
    <property type="evidence" value="ECO:0007669"/>
    <property type="project" value="InterPro"/>
</dbReference>
<sequence>MALVPSDLLSSLHAVHSLTSLCSRLQSFLSHQTQCCFFTYTDPRRRFSSNSLNPPHPALLGSIYLLGCHFLGPSSSHAPLTSPLLNNAVRDVLQAVGSARPPIDVVQACCLIGQYYYFTGDKVQGYRHAFAAARMATTLGLHQLSRERDAWAAGSELFGSEGGGPWANERENEIAVFWQVFTVDRMWSAAYGLVAALPDESSPSRRITTPFPAN</sequence>
<evidence type="ECO:0000256" key="3">
    <source>
        <dbReference type="ARBA" id="ARBA00023015"/>
    </source>
</evidence>